<dbReference type="GO" id="GO:0016787">
    <property type="term" value="F:hydrolase activity"/>
    <property type="evidence" value="ECO:0007669"/>
    <property type="project" value="UniProtKB-KW"/>
</dbReference>
<feature type="domain" description="Metallo-beta-lactamase" evidence="5">
    <location>
        <begin position="25"/>
        <end position="208"/>
    </location>
</feature>
<keyword evidence="7" id="KW-1185">Reference proteome</keyword>
<dbReference type="InterPro" id="IPR001279">
    <property type="entry name" value="Metallo-B-lactamas"/>
</dbReference>
<dbReference type="eggNOG" id="COG0491">
    <property type="taxonomic scope" value="Bacteria"/>
</dbReference>
<keyword evidence="4" id="KW-0862">Zinc</keyword>
<evidence type="ECO:0000256" key="3">
    <source>
        <dbReference type="ARBA" id="ARBA00022801"/>
    </source>
</evidence>
<evidence type="ECO:0000256" key="1">
    <source>
        <dbReference type="ARBA" id="ARBA00001947"/>
    </source>
</evidence>
<proteinExistence type="predicted"/>
<accession>A0A069CZG0</accession>
<dbReference type="PANTHER" id="PTHR46233">
    <property type="entry name" value="HYDROXYACYLGLUTATHIONE HYDROLASE GLOC"/>
    <property type="match status" value="1"/>
</dbReference>
<evidence type="ECO:0000313" key="6">
    <source>
        <dbReference type="EMBL" id="GAK35552.1"/>
    </source>
</evidence>
<dbReference type="PANTHER" id="PTHR46233:SF3">
    <property type="entry name" value="HYDROXYACYLGLUTATHIONE HYDROLASE GLOC"/>
    <property type="match status" value="1"/>
</dbReference>
<evidence type="ECO:0000256" key="2">
    <source>
        <dbReference type="ARBA" id="ARBA00022723"/>
    </source>
</evidence>
<comment type="cofactor">
    <cofactor evidence="1">
        <name>Zn(2+)</name>
        <dbReference type="ChEBI" id="CHEBI:29105"/>
    </cofactor>
</comment>
<protein>
    <submittedName>
        <fullName evidence="6">Hydroxyacylglutathione hydrolase</fullName>
    </submittedName>
</protein>
<sequence length="225" mass="25649">MRLGAPHHFKVNKMKIKRFEFNMFPVNCYVVWDETYEAVVIDPGCYYEEEKQALKTFILSNKLTVKHLLNTHLHLDHIFGNPFMLKEFGLKAEACQIDEFWLENAAKQSRMFGFELKEEPVPLGKYLHDGDFISFGNTQLEAIHVPGHSPGSLVFYSKGDNCMFSGDVLFQGSIGRADLAGGNFDDLREHICSRLFVLPNETIVYPGHGAPTTIGIEKVENPFFR</sequence>
<keyword evidence="2" id="KW-0479">Metal-binding</keyword>
<dbReference type="Pfam" id="PF00753">
    <property type="entry name" value="Lactamase_B"/>
    <property type="match status" value="1"/>
</dbReference>
<gene>
    <name evidence="6" type="ORF">JCM15093_653</name>
</gene>
<dbReference type="CDD" id="cd06262">
    <property type="entry name" value="metallo-hydrolase-like_MBL-fold"/>
    <property type="match status" value="1"/>
</dbReference>
<dbReference type="Gene3D" id="3.60.15.10">
    <property type="entry name" value="Ribonuclease Z/Hydroxyacylglutathione hydrolase-like"/>
    <property type="match status" value="1"/>
</dbReference>
<dbReference type="SUPFAM" id="SSF56281">
    <property type="entry name" value="Metallo-hydrolase/oxidoreductase"/>
    <property type="match status" value="1"/>
</dbReference>
<dbReference type="AlphaFoldDB" id="A0A069CZG0"/>
<keyword evidence="3 6" id="KW-0378">Hydrolase</keyword>
<evidence type="ECO:0000256" key="4">
    <source>
        <dbReference type="ARBA" id="ARBA00022833"/>
    </source>
</evidence>
<name>A0A069CZG0_9BACE</name>
<dbReference type="STRING" id="1121097.GCA_000428125_01276"/>
<dbReference type="EMBL" id="BAJS01000002">
    <property type="protein sequence ID" value="GAK35552.1"/>
    <property type="molecule type" value="Genomic_DNA"/>
</dbReference>
<organism evidence="6 7">
    <name type="scientific">Bacteroides graminisolvens DSM 19988 = JCM 15093</name>
    <dbReference type="NCBI Taxonomy" id="1121097"/>
    <lineage>
        <taxon>Bacteria</taxon>
        <taxon>Pseudomonadati</taxon>
        <taxon>Bacteroidota</taxon>
        <taxon>Bacteroidia</taxon>
        <taxon>Bacteroidales</taxon>
        <taxon>Bacteroidaceae</taxon>
        <taxon>Bacteroides</taxon>
    </lineage>
</organism>
<dbReference type="SMART" id="SM00849">
    <property type="entry name" value="Lactamase_B"/>
    <property type="match status" value="1"/>
</dbReference>
<dbReference type="InterPro" id="IPR051453">
    <property type="entry name" value="MBL_Glyoxalase_II"/>
</dbReference>
<dbReference type="Proteomes" id="UP000027601">
    <property type="component" value="Unassembled WGS sequence"/>
</dbReference>
<evidence type="ECO:0000259" key="5">
    <source>
        <dbReference type="SMART" id="SM00849"/>
    </source>
</evidence>
<reference evidence="6 7" key="1">
    <citation type="journal article" date="2015" name="Microbes Environ.">
        <title>Distribution and evolution of nitrogen fixation genes in the phylum bacteroidetes.</title>
        <authorList>
            <person name="Inoue J."/>
            <person name="Oshima K."/>
            <person name="Suda W."/>
            <person name="Sakamoto M."/>
            <person name="Iino T."/>
            <person name="Noda S."/>
            <person name="Hongoh Y."/>
            <person name="Hattori M."/>
            <person name="Ohkuma M."/>
        </authorList>
    </citation>
    <scope>NUCLEOTIDE SEQUENCE [LARGE SCALE GENOMIC DNA]</scope>
    <source>
        <strain evidence="6 7">JCM 15093</strain>
    </source>
</reference>
<dbReference type="GO" id="GO:0046872">
    <property type="term" value="F:metal ion binding"/>
    <property type="evidence" value="ECO:0007669"/>
    <property type="project" value="UniProtKB-KW"/>
</dbReference>
<comment type="caution">
    <text evidence="6">The sequence shown here is derived from an EMBL/GenBank/DDBJ whole genome shotgun (WGS) entry which is preliminary data.</text>
</comment>
<evidence type="ECO:0000313" key="7">
    <source>
        <dbReference type="Proteomes" id="UP000027601"/>
    </source>
</evidence>
<dbReference type="InterPro" id="IPR036866">
    <property type="entry name" value="RibonucZ/Hydroxyglut_hydro"/>
</dbReference>